<evidence type="ECO:0000313" key="3">
    <source>
        <dbReference type="Proteomes" id="UP000247602"/>
    </source>
</evidence>
<dbReference type="EMBL" id="QKNV01000036">
    <property type="protein sequence ID" value="PZA22342.1"/>
    <property type="molecule type" value="Genomic_DNA"/>
</dbReference>
<feature type="chain" id="PRO_5016253578" evidence="1">
    <location>
        <begin position="30"/>
        <end position="300"/>
    </location>
</feature>
<proteinExistence type="predicted"/>
<organism evidence="2 3">
    <name type="scientific">Modestobacter versicolor</name>
    <dbReference type="NCBI Taxonomy" id="429133"/>
    <lineage>
        <taxon>Bacteria</taxon>
        <taxon>Bacillati</taxon>
        <taxon>Actinomycetota</taxon>
        <taxon>Actinomycetes</taxon>
        <taxon>Geodermatophilales</taxon>
        <taxon>Geodermatophilaceae</taxon>
        <taxon>Modestobacter</taxon>
    </lineage>
</organism>
<keyword evidence="1" id="KW-0732">Signal</keyword>
<evidence type="ECO:0000313" key="2">
    <source>
        <dbReference type="EMBL" id="PZA22342.1"/>
    </source>
</evidence>
<dbReference type="AlphaFoldDB" id="A0A323VBR9"/>
<name>A0A323VBR9_9ACTN</name>
<comment type="caution">
    <text evidence="2">The sequence shown here is derived from an EMBL/GenBank/DDBJ whole genome shotgun (WGS) entry which is preliminary data.</text>
</comment>
<dbReference type="Proteomes" id="UP000247602">
    <property type="component" value="Unassembled WGS sequence"/>
</dbReference>
<accession>A0A323VBR9</accession>
<keyword evidence="3" id="KW-1185">Reference proteome</keyword>
<sequence length="300" mass="30538">MTRMHAVPATALGLALLLSACAEQGGAGAAPPTSAPAGVTLPDDPDVPVLQVEYTGGFVTPETIAGRLPLLSVHADGRVFSQGPVPAIYPGPAWPNVLVHQADPADVAELVRHALDAGVAGTADLGMPGIADAPSTRFTVTTAEGTTVREVYALQEGAGATAGLTDEQQAERAELAELFAELTDLPFTLDPQGGAASSYEPTAVAALVRPWTAPEADPVVDLPLEQPAVAWPGPALPGEPLNPLLHCALATGEQAQAVTAAARAATGLTPWTTADGARWAISFRPLLPHETGCSDLTGRG</sequence>
<gene>
    <name evidence="2" type="ORF">DMO24_05460</name>
</gene>
<reference evidence="2 3" key="1">
    <citation type="submission" date="2018-06" db="EMBL/GenBank/DDBJ databases">
        <title>Draft genome sequence of Modestobacter versicolor CP153-2.</title>
        <authorList>
            <person name="Gundlapally S.R."/>
        </authorList>
    </citation>
    <scope>NUCLEOTIDE SEQUENCE [LARGE SCALE GENOMIC DNA]</scope>
    <source>
        <strain evidence="2 3">CP153-2</strain>
    </source>
</reference>
<dbReference type="PROSITE" id="PS51257">
    <property type="entry name" value="PROKAR_LIPOPROTEIN"/>
    <property type="match status" value="1"/>
</dbReference>
<feature type="signal peptide" evidence="1">
    <location>
        <begin position="1"/>
        <end position="29"/>
    </location>
</feature>
<evidence type="ECO:0000256" key="1">
    <source>
        <dbReference type="SAM" id="SignalP"/>
    </source>
</evidence>
<protein>
    <submittedName>
        <fullName evidence="2">Uncharacterized protein</fullName>
    </submittedName>
</protein>